<reference evidence="3" key="4">
    <citation type="journal article" date="2015" name="G3 (Bethesda)">
        <title>Genome sequences of three phytopathogenic species of the Magnaporthaceae family of fungi.</title>
        <authorList>
            <person name="Okagaki L.H."/>
            <person name="Nunes C.C."/>
            <person name="Sailsbery J."/>
            <person name="Clay B."/>
            <person name="Brown D."/>
            <person name="John T."/>
            <person name="Oh Y."/>
            <person name="Young N."/>
            <person name="Fitzgerald M."/>
            <person name="Haas B.J."/>
            <person name="Zeng Q."/>
            <person name="Young S."/>
            <person name="Adiconis X."/>
            <person name="Fan L."/>
            <person name="Levin J.Z."/>
            <person name="Mitchell T.K."/>
            <person name="Okubara P.A."/>
            <person name="Farman M.L."/>
            <person name="Kohn L.M."/>
            <person name="Birren B."/>
            <person name="Ma L.-J."/>
            <person name="Dean R.A."/>
        </authorList>
    </citation>
    <scope>NUCLEOTIDE SEQUENCE</scope>
    <source>
        <strain evidence="3">ATCC 64411 / 73-15</strain>
    </source>
</reference>
<gene>
    <name evidence="2" type="ORF">MAPG_10874</name>
</gene>
<reference evidence="4" key="2">
    <citation type="submission" date="2010-05" db="EMBL/GenBank/DDBJ databases">
        <title>The genome sequence of Magnaporthe poae strain ATCC 64411.</title>
        <authorList>
            <person name="Ma L.-J."/>
            <person name="Dead R."/>
            <person name="Young S."/>
            <person name="Zeng Q."/>
            <person name="Koehrsen M."/>
            <person name="Alvarado L."/>
            <person name="Berlin A."/>
            <person name="Chapman S.B."/>
            <person name="Chen Z."/>
            <person name="Freedman E."/>
            <person name="Gellesch M."/>
            <person name="Goldberg J."/>
            <person name="Griggs A."/>
            <person name="Gujja S."/>
            <person name="Heilman E.R."/>
            <person name="Heiman D."/>
            <person name="Hepburn T."/>
            <person name="Howarth C."/>
            <person name="Jen D."/>
            <person name="Larson L."/>
            <person name="Mehta T."/>
            <person name="Neiman D."/>
            <person name="Pearson M."/>
            <person name="Roberts A."/>
            <person name="Saif S."/>
            <person name="Shea T."/>
            <person name="Shenoy N."/>
            <person name="Sisk P."/>
            <person name="Stolte C."/>
            <person name="Sykes S."/>
            <person name="Walk T."/>
            <person name="White J."/>
            <person name="Yandava C."/>
            <person name="Haas B."/>
            <person name="Nusbaum C."/>
            <person name="Birren B."/>
        </authorList>
    </citation>
    <scope>NUCLEOTIDE SEQUENCE [LARGE SCALE GENOMIC DNA]</scope>
    <source>
        <strain evidence="4">ATCC 64411 / 73-15</strain>
    </source>
</reference>
<evidence type="ECO:0000256" key="1">
    <source>
        <dbReference type="SAM" id="MobiDB-lite"/>
    </source>
</evidence>
<dbReference type="EMBL" id="GL876978">
    <property type="protein sequence ID" value="KLU91925.1"/>
    <property type="molecule type" value="Genomic_DNA"/>
</dbReference>
<accession>A0A0C4EDR6</accession>
<dbReference type="VEuPathDB" id="FungiDB:MAPG_10874"/>
<feature type="region of interest" description="Disordered" evidence="1">
    <location>
        <begin position="147"/>
        <end position="217"/>
    </location>
</feature>
<reference evidence="2" key="3">
    <citation type="submission" date="2011-03" db="EMBL/GenBank/DDBJ databases">
        <title>Annotation of Magnaporthe poae ATCC 64411.</title>
        <authorList>
            <person name="Ma L.-J."/>
            <person name="Dead R."/>
            <person name="Young S.K."/>
            <person name="Zeng Q."/>
            <person name="Gargeya S."/>
            <person name="Fitzgerald M."/>
            <person name="Haas B."/>
            <person name="Abouelleil A."/>
            <person name="Alvarado L."/>
            <person name="Arachchi H.M."/>
            <person name="Berlin A."/>
            <person name="Brown A."/>
            <person name="Chapman S.B."/>
            <person name="Chen Z."/>
            <person name="Dunbar C."/>
            <person name="Freedman E."/>
            <person name="Gearin G."/>
            <person name="Gellesch M."/>
            <person name="Goldberg J."/>
            <person name="Griggs A."/>
            <person name="Gujja S."/>
            <person name="Heiman D."/>
            <person name="Howarth C."/>
            <person name="Larson L."/>
            <person name="Lui A."/>
            <person name="MacDonald P.J.P."/>
            <person name="Mehta T."/>
            <person name="Montmayeur A."/>
            <person name="Murphy C."/>
            <person name="Neiman D."/>
            <person name="Pearson M."/>
            <person name="Priest M."/>
            <person name="Roberts A."/>
            <person name="Saif S."/>
            <person name="Shea T."/>
            <person name="Shenoy N."/>
            <person name="Sisk P."/>
            <person name="Stolte C."/>
            <person name="Sykes S."/>
            <person name="Yandava C."/>
            <person name="Wortman J."/>
            <person name="Nusbaum C."/>
            <person name="Birren B."/>
        </authorList>
    </citation>
    <scope>NUCLEOTIDE SEQUENCE</scope>
    <source>
        <strain evidence="2">ATCC 64411</strain>
    </source>
</reference>
<proteinExistence type="predicted"/>
<dbReference type="EMBL" id="ADBL01002680">
    <property type="status" value="NOT_ANNOTATED_CDS"/>
    <property type="molecule type" value="Genomic_DNA"/>
</dbReference>
<feature type="compositionally biased region" description="Basic residues" evidence="1">
    <location>
        <begin position="158"/>
        <end position="173"/>
    </location>
</feature>
<reference evidence="2" key="1">
    <citation type="submission" date="2010-05" db="EMBL/GenBank/DDBJ databases">
        <title>The Genome Sequence of Magnaporthe poae strain ATCC 64411.</title>
        <authorList>
            <consortium name="The Broad Institute Genome Sequencing Platform"/>
            <consortium name="Broad Institute Genome Sequencing Center for Infectious Disease"/>
            <person name="Ma L.-J."/>
            <person name="Dead R."/>
            <person name="Young S."/>
            <person name="Zeng Q."/>
            <person name="Koehrsen M."/>
            <person name="Alvarado L."/>
            <person name="Berlin A."/>
            <person name="Chapman S.B."/>
            <person name="Chen Z."/>
            <person name="Freedman E."/>
            <person name="Gellesch M."/>
            <person name="Goldberg J."/>
            <person name="Griggs A."/>
            <person name="Gujja S."/>
            <person name="Heilman E.R."/>
            <person name="Heiman D."/>
            <person name="Hepburn T."/>
            <person name="Howarth C."/>
            <person name="Jen D."/>
            <person name="Larson L."/>
            <person name="Mehta T."/>
            <person name="Neiman D."/>
            <person name="Pearson M."/>
            <person name="Roberts A."/>
            <person name="Saif S."/>
            <person name="Shea T."/>
            <person name="Shenoy N."/>
            <person name="Sisk P."/>
            <person name="Stolte C."/>
            <person name="Sykes S."/>
            <person name="Walk T."/>
            <person name="White J."/>
            <person name="Yandava C."/>
            <person name="Haas B."/>
            <person name="Nusbaum C."/>
            <person name="Birren B."/>
        </authorList>
    </citation>
    <scope>NUCLEOTIDE SEQUENCE</scope>
    <source>
        <strain evidence="2">ATCC 64411</strain>
    </source>
</reference>
<organism evidence="3 4">
    <name type="scientific">Magnaporthiopsis poae (strain ATCC 64411 / 73-15)</name>
    <name type="common">Kentucky bluegrass fungus</name>
    <name type="synonym">Magnaporthe poae</name>
    <dbReference type="NCBI Taxonomy" id="644358"/>
    <lineage>
        <taxon>Eukaryota</taxon>
        <taxon>Fungi</taxon>
        <taxon>Dikarya</taxon>
        <taxon>Ascomycota</taxon>
        <taxon>Pezizomycotina</taxon>
        <taxon>Sordariomycetes</taxon>
        <taxon>Sordariomycetidae</taxon>
        <taxon>Magnaporthales</taxon>
        <taxon>Magnaporthaceae</taxon>
        <taxon>Magnaporthiopsis</taxon>
    </lineage>
</organism>
<sequence length="217" mass="23169">MPSAFNASRQPGGPAAIYGFGDDIYTSKANGYRPPDVWVQHPSFKRCATADRKARKAPPPAATQPGCGLVKQHGALATGTTADDPWAHRHNQLTFSGRGLSCRALNQATLHRSRPDTIIHTLPSTSPSELVCSSSAVAAPTTTIAGSTLNGSGFLHNPIRRGNHSYRSRHHYSQHATADHPPSDTPPRLRDDDPVIATPPASPPVSPPSRQYSPIQP</sequence>
<keyword evidence="4" id="KW-1185">Reference proteome</keyword>
<protein>
    <submittedName>
        <fullName evidence="2 3">Uncharacterized protein</fullName>
    </submittedName>
</protein>
<reference evidence="3" key="5">
    <citation type="submission" date="2015-06" db="UniProtKB">
        <authorList>
            <consortium name="EnsemblFungi"/>
        </authorList>
    </citation>
    <scope>IDENTIFICATION</scope>
    <source>
        <strain evidence="3">ATCC 64411</strain>
    </source>
</reference>
<dbReference type="EnsemblFungi" id="MAPG_10874T0">
    <property type="protein sequence ID" value="MAPG_10874T0"/>
    <property type="gene ID" value="MAPG_10874"/>
</dbReference>
<evidence type="ECO:0000313" key="3">
    <source>
        <dbReference type="EnsemblFungi" id="MAPG_10874T0"/>
    </source>
</evidence>
<dbReference type="AlphaFoldDB" id="A0A0C4EDR6"/>
<feature type="compositionally biased region" description="Basic and acidic residues" evidence="1">
    <location>
        <begin position="177"/>
        <end position="193"/>
    </location>
</feature>
<evidence type="ECO:0000313" key="2">
    <source>
        <dbReference type="EMBL" id="KLU91925.1"/>
    </source>
</evidence>
<evidence type="ECO:0000313" key="4">
    <source>
        <dbReference type="Proteomes" id="UP000011715"/>
    </source>
</evidence>
<name>A0A0C4EDR6_MAGP6</name>
<dbReference type="Proteomes" id="UP000011715">
    <property type="component" value="Unassembled WGS sequence"/>
</dbReference>